<comment type="function">
    <text evidence="1">Required for the transposition of the insertion element.</text>
</comment>
<sequence>MFPLLAKKYLTLWFRHYKIKMGHLTLEQRYKIETYHSLGKRIIEIADYIGKDKSVVSREIKRNSDGRNGIYKASLAHRKAQKRHQIKPKKLTFTPEVISNVKQYLAQDFSPEQMVGRAVLEGKKMVSHERIYQYIWKDKRAGGNLYKHLRTKGKKYRKRGSSKDNRGLIANRVDISKRPQIVEKKERFGDLEIDLVIGKDHKGALLTINDRATGLLFIGKIDSKEAKAVETKTIELLKNWKPLLHTITSDNGKEFANHEQLSEKLAIDYFFAKPYHSWERGANENLNGLVRQYFPKSSNFESITQDQINTVINILNNRPRKRFGFKTPNEVFALKMNENRRVAFKT</sequence>
<dbReference type="PANTHER" id="PTHR10948">
    <property type="entry name" value="TRANSPOSASE"/>
    <property type="match status" value="1"/>
</dbReference>
<gene>
    <name evidence="7" type="ORF">NPX36_10435</name>
</gene>
<keyword evidence="4" id="KW-0238">DNA-binding</keyword>
<dbReference type="NCBIfam" id="NF033563">
    <property type="entry name" value="transpos_IS30"/>
    <property type="match status" value="1"/>
</dbReference>
<dbReference type="InterPro" id="IPR053392">
    <property type="entry name" value="Transposase_IS30-like"/>
</dbReference>
<dbReference type="InterPro" id="IPR051917">
    <property type="entry name" value="Transposase-Integrase"/>
</dbReference>
<keyword evidence="5" id="KW-0233">DNA recombination</keyword>
<feature type="domain" description="Integrase catalytic" evidence="6">
    <location>
        <begin position="175"/>
        <end position="336"/>
    </location>
</feature>
<evidence type="ECO:0000256" key="2">
    <source>
        <dbReference type="ARBA" id="ARBA00006363"/>
    </source>
</evidence>
<evidence type="ECO:0000256" key="4">
    <source>
        <dbReference type="ARBA" id="ARBA00023125"/>
    </source>
</evidence>
<dbReference type="Gene3D" id="3.30.420.10">
    <property type="entry name" value="Ribonuclease H-like superfamily/Ribonuclease H"/>
    <property type="match status" value="1"/>
</dbReference>
<evidence type="ECO:0000256" key="1">
    <source>
        <dbReference type="ARBA" id="ARBA00002190"/>
    </source>
</evidence>
<dbReference type="Proteomes" id="UP001317001">
    <property type="component" value="Chromosome"/>
</dbReference>
<name>A0ABY5NQP2_9FLAO</name>
<dbReference type="PROSITE" id="PS50994">
    <property type="entry name" value="INTEGRASE"/>
    <property type="match status" value="1"/>
</dbReference>
<dbReference type="InterPro" id="IPR001598">
    <property type="entry name" value="Transposase_IS30_CS"/>
</dbReference>
<dbReference type="SUPFAM" id="SSF53098">
    <property type="entry name" value="Ribonuclease H-like"/>
    <property type="match status" value="1"/>
</dbReference>
<dbReference type="EMBL" id="CP102382">
    <property type="protein sequence ID" value="UUV20744.1"/>
    <property type="molecule type" value="Genomic_DNA"/>
</dbReference>
<proteinExistence type="inferred from homology"/>
<evidence type="ECO:0000313" key="8">
    <source>
        <dbReference type="Proteomes" id="UP001317001"/>
    </source>
</evidence>
<dbReference type="InterPro" id="IPR025246">
    <property type="entry name" value="IS30-like_HTH"/>
</dbReference>
<evidence type="ECO:0000256" key="3">
    <source>
        <dbReference type="ARBA" id="ARBA00022578"/>
    </source>
</evidence>
<dbReference type="PANTHER" id="PTHR10948:SF23">
    <property type="entry name" value="TRANSPOSASE INSI FOR INSERTION SEQUENCE ELEMENT IS30A-RELATED"/>
    <property type="match status" value="1"/>
</dbReference>
<dbReference type="Pfam" id="PF13936">
    <property type="entry name" value="HTH_38"/>
    <property type="match status" value="1"/>
</dbReference>
<comment type="similarity">
    <text evidence="2">Belongs to the transposase IS30 family.</text>
</comment>
<dbReference type="InterPro" id="IPR036397">
    <property type="entry name" value="RNaseH_sf"/>
</dbReference>
<evidence type="ECO:0000256" key="5">
    <source>
        <dbReference type="ARBA" id="ARBA00023172"/>
    </source>
</evidence>
<evidence type="ECO:0000313" key="7">
    <source>
        <dbReference type="EMBL" id="UUV20744.1"/>
    </source>
</evidence>
<keyword evidence="8" id="KW-1185">Reference proteome</keyword>
<dbReference type="InterPro" id="IPR001584">
    <property type="entry name" value="Integrase_cat-core"/>
</dbReference>
<organism evidence="7 8">
    <name type="scientific">Paenimyroides aestuarii</name>
    <dbReference type="NCBI Taxonomy" id="2968490"/>
    <lineage>
        <taxon>Bacteria</taxon>
        <taxon>Pseudomonadati</taxon>
        <taxon>Bacteroidota</taxon>
        <taxon>Flavobacteriia</taxon>
        <taxon>Flavobacteriales</taxon>
        <taxon>Flavobacteriaceae</taxon>
        <taxon>Paenimyroides</taxon>
    </lineage>
</organism>
<evidence type="ECO:0000259" key="6">
    <source>
        <dbReference type="PROSITE" id="PS50994"/>
    </source>
</evidence>
<protein>
    <submittedName>
        <fullName evidence="7">IS30 family transposase</fullName>
    </submittedName>
</protein>
<accession>A0ABY5NQP2</accession>
<dbReference type="InterPro" id="IPR012337">
    <property type="entry name" value="RNaseH-like_sf"/>
</dbReference>
<keyword evidence="3" id="KW-0815">Transposition</keyword>
<dbReference type="PROSITE" id="PS01043">
    <property type="entry name" value="TRANSPOSASE_IS30"/>
    <property type="match status" value="1"/>
</dbReference>
<reference evidence="7 8" key="1">
    <citation type="submission" date="2022-08" db="EMBL/GenBank/DDBJ databases">
        <title>Myroides zhujiangensis sp. nov., a novel bacterium isolated from sediment in the Pearl River Estuary.</title>
        <authorList>
            <person name="Cui L."/>
        </authorList>
    </citation>
    <scope>NUCLEOTIDE SEQUENCE [LARGE SCALE GENOMIC DNA]</scope>
    <source>
        <strain evidence="7 8">SCSIO 72103</strain>
    </source>
</reference>